<dbReference type="InterPro" id="IPR004640">
    <property type="entry name" value="HscB"/>
</dbReference>
<dbReference type="Ensembl" id="ENSDCDT00010027248.1">
    <property type="protein sequence ID" value="ENSDCDP00010022764.1"/>
    <property type="gene ID" value="ENSDCDG00010013500.1"/>
</dbReference>
<dbReference type="GO" id="GO:0046872">
    <property type="term" value="F:metal ion binding"/>
    <property type="evidence" value="ECO:0007669"/>
    <property type="project" value="UniProtKB-KW"/>
</dbReference>
<evidence type="ECO:0000313" key="16">
    <source>
        <dbReference type="Ensembl" id="ENSDCDP00010022764.1"/>
    </source>
</evidence>
<dbReference type="GeneTree" id="ENSGT00390000008206"/>
<dbReference type="GO" id="GO:0044571">
    <property type="term" value="P:[2Fe-2S] cluster assembly"/>
    <property type="evidence" value="ECO:0007669"/>
    <property type="project" value="InterPro"/>
</dbReference>
<evidence type="ECO:0000313" key="17">
    <source>
        <dbReference type="Proteomes" id="UP000694580"/>
    </source>
</evidence>
<dbReference type="CTD" id="150274"/>
<name>A0AAY4BP55_9TELE</name>
<feature type="domain" description="J" evidence="15">
    <location>
        <begin position="71"/>
        <end position="143"/>
    </location>
</feature>
<reference evidence="16 17" key="1">
    <citation type="submission" date="2020-06" db="EMBL/GenBank/DDBJ databases">
        <authorList>
            <consortium name="Wellcome Sanger Institute Data Sharing"/>
        </authorList>
    </citation>
    <scope>NUCLEOTIDE SEQUENCE [LARGE SCALE GENOMIC DNA]</scope>
</reference>
<keyword evidence="7" id="KW-0496">Mitochondrion</keyword>
<accession>A0AAY4BP55</accession>
<dbReference type="Gene3D" id="1.20.1280.20">
    <property type="entry name" value="HscB, C-terminal domain"/>
    <property type="match status" value="1"/>
</dbReference>
<dbReference type="InterPro" id="IPR001623">
    <property type="entry name" value="DnaJ_domain"/>
</dbReference>
<reference evidence="16" key="3">
    <citation type="submission" date="2025-09" db="UniProtKB">
        <authorList>
            <consortium name="Ensembl"/>
        </authorList>
    </citation>
    <scope>IDENTIFICATION</scope>
</reference>
<comment type="function">
    <text evidence="10">Acts as a co-chaperone in iron-sulfur cluster assembly in the cytoplasm. Also mediates complex formation between components of the cytosolic iron-sulfur biogenesis pathway and the CIA targeting complex composed of CIAO1, DIPK1B/FAM69B and MMS19 by binding directly to the scaffold protein ISCU and to CIAO1. This facilitates iron-sulfur cluster insertion into a number of cytoplasmic and nuclear proteins including POLD1, ELP3, DPYD and PPAT.</text>
</comment>
<dbReference type="GO" id="GO:0051087">
    <property type="term" value="F:protein-folding chaperone binding"/>
    <property type="evidence" value="ECO:0007669"/>
    <property type="project" value="InterPro"/>
</dbReference>
<evidence type="ECO:0000256" key="12">
    <source>
        <dbReference type="ARBA" id="ARBA00065697"/>
    </source>
</evidence>
<dbReference type="InterPro" id="IPR036386">
    <property type="entry name" value="HscB_C_sf"/>
</dbReference>
<gene>
    <name evidence="16" type="primary">hscb</name>
</gene>
<dbReference type="GO" id="GO:0051259">
    <property type="term" value="P:protein complex oligomerization"/>
    <property type="evidence" value="ECO:0007669"/>
    <property type="project" value="InterPro"/>
</dbReference>
<proteinExistence type="inferred from homology"/>
<keyword evidence="6" id="KW-0479">Metal-binding</keyword>
<dbReference type="Gene3D" id="1.10.287.110">
    <property type="entry name" value="DnaJ domain"/>
    <property type="match status" value="1"/>
</dbReference>
<dbReference type="SMART" id="SM00271">
    <property type="entry name" value="DnaJ"/>
    <property type="match status" value="1"/>
</dbReference>
<comment type="pathway">
    <text evidence="3">Cofactor biosynthesis; iron-sulfur cluster biosynthesis.</text>
</comment>
<dbReference type="GO" id="GO:0001671">
    <property type="term" value="F:ATPase activator activity"/>
    <property type="evidence" value="ECO:0007669"/>
    <property type="project" value="InterPro"/>
</dbReference>
<dbReference type="SUPFAM" id="SSF47144">
    <property type="entry name" value="HSC20 (HSCB), C-terminal oligomerisation domain"/>
    <property type="match status" value="1"/>
</dbReference>
<evidence type="ECO:0000256" key="7">
    <source>
        <dbReference type="ARBA" id="ARBA00023128"/>
    </source>
</evidence>
<evidence type="ECO:0000256" key="3">
    <source>
        <dbReference type="ARBA" id="ARBA00005151"/>
    </source>
</evidence>
<dbReference type="GeneID" id="114799321"/>
<organism evidence="16 17">
    <name type="scientific">Denticeps clupeoides</name>
    <name type="common">denticle herring</name>
    <dbReference type="NCBI Taxonomy" id="299321"/>
    <lineage>
        <taxon>Eukaryota</taxon>
        <taxon>Metazoa</taxon>
        <taxon>Chordata</taxon>
        <taxon>Craniata</taxon>
        <taxon>Vertebrata</taxon>
        <taxon>Euteleostomi</taxon>
        <taxon>Actinopterygii</taxon>
        <taxon>Neopterygii</taxon>
        <taxon>Teleostei</taxon>
        <taxon>Clupei</taxon>
        <taxon>Clupeiformes</taxon>
        <taxon>Denticipitoidei</taxon>
        <taxon>Denticipitidae</taxon>
        <taxon>Denticeps</taxon>
    </lineage>
</organism>
<evidence type="ECO:0000256" key="4">
    <source>
        <dbReference type="ARBA" id="ARBA00010476"/>
    </source>
</evidence>
<evidence type="ECO:0000256" key="9">
    <source>
        <dbReference type="ARBA" id="ARBA00054586"/>
    </source>
</evidence>
<protein>
    <recommendedName>
        <fullName evidence="13">Iron-sulfur cluster co-chaperone protein HscB</fullName>
    </recommendedName>
</protein>
<comment type="subcellular location">
    <subcellularLocation>
        <location evidence="2">Cytoplasm</location>
    </subcellularLocation>
    <subcellularLocation>
        <location evidence="1">Mitochondrion</location>
    </subcellularLocation>
</comment>
<keyword evidence="8" id="KW-0143">Chaperone</keyword>
<dbReference type="FunFam" id="1.10.287.110:FF:000042">
    <property type="entry name" value="Iron-sulfur cluster co-chaperone protein HscB, mitochondrial"/>
    <property type="match status" value="1"/>
</dbReference>
<dbReference type="GO" id="GO:0005739">
    <property type="term" value="C:mitochondrion"/>
    <property type="evidence" value="ECO:0007669"/>
    <property type="project" value="UniProtKB-SubCell"/>
</dbReference>
<dbReference type="RefSeq" id="XP_028851690.1">
    <property type="nucleotide sequence ID" value="XM_028995857.1"/>
</dbReference>
<dbReference type="PANTHER" id="PTHR14021:SF15">
    <property type="entry name" value="IRON-SULFUR CLUSTER CO-CHAPERONE PROTEIN HSCB"/>
    <property type="match status" value="1"/>
</dbReference>
<evidence type="ECO:0000256" key="5">
    <source>
        <dbReference type="ARBA" id="ARBA00022490"/>
    </source>
</evidence>
<dbReference type="FunFam" id="1.20.1280.20:FF:000002">
    <property type="entry name" value="HscB mitochondrial iron-sulfur cluster co-chaperone"/>
    <property type="match status" value="1"/>
</dbReference>
<evidence type="ECO:0000256" key="2">
    <source>
        <dbReference type="ARBA" id="ARBA00004496"/>
    </source>
</evidence>
<feature type="region of interest" description="Disordered" evidence="14">
    <location>
        <begin position="16"/>
        <end position="35"/>
    </location>
</feature>
<comment type="subunit">
    <text evidence="12">Interacts with ISCU and HSPA9 to form an iron-sulfur transfer complex. Interacts with SDHAF1 (via the first LYR motif); the interaction recruits the iron-sulfur transfer complex composed of HSC20, HSPA9 and ISCU and mediates the incorporation of iron-sulfur clusters into SDHB which also interacts with HSC20. Interacts with the cytoplasmic form of ISCU and with CIA complex member CIAO1 (via LYR motif).</text>
</comment>
<dbReference type="InterPro" id="IPR009073">
    <property type="entry name" value="HscB_oligo_C"/>
</dbReference>
<sequence length="235" mass="26552">MNQALRRLFGPRRLVASPPRVSRSRGAAPVTFRRHESGRSPRRACWSCGSPAPSFLCPSCRAVQPPDAAASYFQIMDCEQSFALDTQKLQRTYMQLQRSLHPDNFSQRTLKEQEFSADQSALVNTAYRTLLKPLSRGLYMLQLRGEHLAEGTDSTAEPGFLLEVMAINETLAETRSRREMESIGHSVGERMKALTEHINTALNKGDLQTSKTLLAQMKYFANIEEKIKEKMIECL</sequence>
<evidence type="ECO:0000256" key="6">
    <source>
        <dbReference type="ARBA" id="ARBA00022723"/>
    </source>
</evidence>
<reference evidence="16" key="2">
    <citation type="submission" date="2025-08" db="UniProtKB">
        <authorList>
            <consortium name="Ensembl"/>
        </authorList>
    </citation>
    <scope>IDENTIFICATION</scope>
</reference>
<evidence type="ECO:0000256" key="8">
    <source>
        <dbReference type="ARBA" id="ARBA00023186"/>
    </source>
</evidence>
<evidence type="ECO:0000256" key="11">
    <source>
        <dbReference type="ARBA" id="ARBA00065241"/>
    </source>
</evidence>
<evidence type="ECO:0000256" key="13">
    <source>
        <dbReference type="ARBA" id="ARBA00073563"/>
    </source>
</evidence>
<evidence type="ECO:0000256" key="14">
    <source>
        <dbReference type="SAM" id="MobiDB-lite"/>
    </source>
</evidence>
<keyword evidence="17" id="KW-1185">Reference proteome</keyword>
<comment type="subunit">
    <text evidence="11">Homodimer. Interacts with ISCU (cytoplasmic form); this interaction stabilizes the (Fe-S) clusters on ISCU. Interacts with the CIA complex member CIAO1 (via LYR motif).</text>
</comment>
<evidence type="ECO:0000259" key="15">
    <source>
        <dbReference type="PROSITE" id="PS50076"/>
    </source>
</evidence>
<dbReference type="InterPro" id="IPR036869">
    <property type="entry name" value="J_dom_sf"/>
</dbReference>
<dbReference type="SUPFAM" id="SSF46565">
    <property type="entry name" value="Chaperone J-domain"/>
    <property type="match status" value="1"/>
</dbReference>
<dbReference type="NCBIfam" id="TIGR00714">
    <property type="entry name" value="hscB"/>
    <property type="match status" value="1"/>
</dbReference>
<evidence type="ECO:0000256" key="1">
    <source>
        <dbReference type="ARBA" id="ARBA00004173"/>
    </source>
</evidence>
<dbReference type="AlphaFoldDB" id="A0AAY4BP55"/>
<comment type="similarity">
    <text evidence="4">Belongs to the HscB family.</text>
</comment>
<comment type="function">
    <text evidence="9">Acts as a co-chaperone in iron-sulfur cluster assembly in mitochondria. Required for incorporation of iron-sulfur clusters into SDHB, the iron-sulfur protein subunit of succinate dehydrogenase that is involved in complex II of the mitochondrial electron transport chain. Recruited to SDHB by interaction with SDHAF1 which first binds SDHB and then recruits the iron-sulfur transfer complex formed by HSC20, HSPA9 and ISCU through direct binding to HSC20. Plays an essential role in hematopoiesis.</text>
</comment>
<evidence type="ECO:0000256" key="10">
    <source>
        <dbReference type="ARBA" id="ARBA00058496"/>
    </source>
</evidence>
<dbReference type="Pfam" id="PF07743">
    <property type="entry name" value="HSCB_C"/>
    <property type="match status" value="1"/>
</dbReference>
<dbReference type="PANTHER" id="PTHR14021">
    <property type="entry name" value="IRON-SULFUR CLUSTER CO-CHAPERONE PROTEIN HSCB"/>
    <property type="match status" value="1"/>
</dbReference>
<keyword evidence="5" id="KW-0963">Cytoplasm</keyword>
<dbReference type="Proteomes" id="UP000694580">
    <property type="component" value="Chromosome 11"/>
</dbReference>
<dbReference type="PROSITE" id="PS50076">
    <property type="entry name" value="DNAJ_2"/>
    <property type="match status" value="1"/>
</dbReference>